<accession>A0ABS1V3K1</accession>
<dbReference type="RefSeq" id="WP_202825892.1">
    <property type="nucleotide sequence ID" value="NZ_JAEUXJ010000004.1"/>
</dbReference>
<organism evidence="6 7">
    <name type="scientific">Belnapia mucosa</name>
    <dbReference type="NCBI Taxonomy" id="2804532"/>
    <lineage>
        <taxon>Bacteria</taxon>
        <taxon>Pseudomonadati</taxon>
        <taxon>Pseudomonadota</taxon>
        <taxon>Alphaproteobacteria</taxon>
        <taxon>Acetobacterales</taxon>
        <taxon>Roseomonadaceae</taxon>
        <taxon>Belnapia</taxon>
    </lineage>
</organism>
<evidence type="ECO:0000256" key="3">
    <source>
        <dbReference type="ARBA" id="ARBA00022989"/>
    </source>
</evidence>
<comment type="caution">
    <text evidence="6">The sequence shown here is derived from an EMBL/GenBank/DDBJ whole genome shotgun (WGS) entry which is preliminary data.</text>
</comment>
<keyword evidence="1" id="KW-1003">Cell membrane</keyword>
<proteinExistence type="predicted"/>
<sequence length="69" mass="7614">MIAEIDIFGIFVPALLVWVLIALLLKGLVWRLAGRLGLPRHVWHPPLFEAALFLLLLGGVVAVAHWIAP</sequence>
<dbReference type="Proteomes" id="UP000606490">
    <property type="component" value="Unassembled WGS sequence"/>
</dbReference>
<keyword evidence="7" id="KW-1185">Reference proteome</keyword>
<keyword evidence="2 5" id="KW-0812">Transmembrane</keyword>
<reference evidence="6 7" key="1">
    <citation type="submission" date="2021-01" db="EMBL/GenBank/DDBJ databases">
        <title>Belnapia mucosa sp. nov. and Belnapia arida sp. nov., isolated from the Tabernas Desert (Almeria, Spain).</title>
        <authorList>
            <person name="Molina-Menor E."/>
            <person name="Vidal-Verdu A."/>
            <person name="Calonge A."/>
            <person name="Satari L."/>
            <person name="Pereto Magraner J."/>
            <person name="Porcar Miralles M."/>
        </authorList>
    </citation>
    <scope>NUCLEOTIDE SEQUENCE [LARGE SCALE GENOMIC DNA]</scope>
    <source>
        <strain evidence="6 7">T6</strain>
    </source>
</reference>
<evidence type="ECO:0000256" key="4">
    <source>
        <dbReference type="ARBA" id="ARBA00023136"/>
    </source>
</evidence>
<protein>
    <submittedName>
        <fullName evidence="6">DUF1656 domain-containing protein</fullName>
    </submittedName>
</protein>
<dbReference type="EMBL" id="JAEUXJ010000004">
    <property type="protein sequence ID" value="MBL6456162.1"/>
    <property type="molecule type" value="Genomic_DNA"/>
</dbReference>
<evidence type="ECO:0000313" key="7">
    <source>
        <dbReference type="Proteomes" id="UP000606490"/>
    </source>
</evidence>
<dbReference type="Pfam" id="PF07869">
    <property type="entry name" value="DUF1656"/>
    <property type="match status" value="1"/>
</dbReference>
<evidence type="ECO:0000256" key="5">
    <source>
        <dbReference type="SAM" id="Phobius"/>
    </source>
</evidence>
<dbReference type="InterPro" id="IPR012451">
    <property type="entry name" value="DUF1656"/>
</dbReference>
<evidence type="ECO:0000256" key="1">
    <source>
        <dbReference type="ARBA" id="ARBA00022475"/>
    </source>
</evidence>
<gene>
    <name evidence="6" type="ORF">JMJ55_12570</name>
</gene>
<evidence type="ECO:0000313" key="6">
    <source>
        <dbReference type="EMBL" id="MBL6456162.1"/>
    </source>
</evidence>
<name>A0ABS1V3K1_9PROT</name>
<feature type="transmembrane region" description="Helical" evidence="5">
    <location>
        <begin position="7"/>
        <end position="30"/>
    </location>
</feature>
<keyword evidence="3 5" id="KW-1133">Transmembrane helix</keyword>
<feature type="transmembrane region" description="Helical" evidence="5">
    <location>
        <begin position="50"/>
        <end position="68"/>
    </location>
</feature>
<keyword evidence="4 5" id="KW-0472">Membrane</keyword>
<evidence type="ECO:0000256" key="2">
    <source>
        <dbReference type="ARBA" id="ARBA00022692"/>
    </source>
</evidence>